<proteinExistence type="predicted"/>
<dbReference type="Proteomes" id="UP000887013">
    <property type="component" value="Unassembled WGS sequence"/>
</dbReference>
<dbReference type="AlphaFoldDB" id="A0A8X6N6D4"/>
<evidence type="ECO:0000313" key="2">
    <source>
        <dbReference type="Proteomes" id="UP000887013"/>
    </source>
</evidence>
<protein>
    <submittedName>
        <fullName evidence="1">Uncharacterized protein</fullName>
    </submittedName>
</protein>
<evidence type="ECO:0000313" key="1">
    <source>
        <dbReference type="EMBL" id="GFS96044.1"/>
    </source>
</evidence>
<comment type="caution">
    <text evidence="1">The sequence shown here is derived from an EMBL/GenBank/DDBJ whole genome shotgun (WGS) entry which is preliminary data.</text>
</comment>
<sequence length="94" mass="10933">MAFEIPLRAAEPEVLLEKLERDNRRPCIDRDPPLAWRYFLFSRTITAVDTINKVASFFYVPSNTPLKYLRNKCLIDLKGICIDVMLDELQCSPN</sequence>
<accession>A0A8X6N6D4</accession>
<organism evidence="1 2">
    <name type="scientific">Nephila pilipes</name>
    <name type="common">Giant wood spider</name>
    <name type="synonym">Nephila maculata</name>
    <dbReference type="NCBI Taxonomy" id="299642"/>
    <lineage>
        <taxon>Eukaryota</taxon>
        <taxon>Metazoa</taxon>
        <taxon>Ecdysozoa</taxon>
        <taxon>Arthropoda</taxon>
        <taxon>Chelicerata</taxon>
        <taxon>Arachnida</taxon>
        <taxon>Araneae</taxon>
        <taxon>Araneomorphae</taxon>
        <taxon>Entelegynae</taxon>
        <taxon>Araneoidea</taxon>
        <taxon>Nephilidae</taxon>
        <taxon>Nephila</taxon>
    </lineage>
</organism>
<dbReference type="EMBL" id="BMAW01100634">
    <property type="protein sequence ID" value="GFS96044.1"/>
    <property type="molecule type" value="Genomic_DNA"/>
</dbReference>
<name>A0A8X6N6D4_NEPPI</name>
<gene>
    <name evidence="1" type="ORF">NPIL_403891</name>
</gene>
<keyword evidence="2" id="KW-1185">Reference proteome</keyword>
<reference evidence="1" key="1">
    <citation type="submission" date="2020-08" db="EMBL/GenBank/DDBJ databases">
        <title>Multicomponent nature underlies the extraordinary mechanical properties of spider dragline silk.</title>
        <authorList>
            <person name="Kono N."/>
            <person name="Nakamura H."/>
            <person name="Mori M."/>
            <person name="Yoshida Y."/>
            <person name="Ohtoshi R."/>
            <person name="Malay A.D."/>
            <person name="Moran D.A.P."/>
            <person name="Tomita M."/>
            <person name="Numata K."/>
            <person name="Arakawa K."/>
        </authorList>
    </citation>
    <scope>NUCLEOTIDE SEQUENCE</scope>
</reference>